<evidence type="ECO:0000256" key="1">
    <source>
        <dbReference type="SAM" id="MobiDB-lite"/>
    </source>
</evidence>
<proteinExistence type="predicted"/>
<protein>
    <submittedName>
        <fullName evidence="2">Uncharacterized protein</fullName>
    </submittedName>
</protein>
<gene>
    <name evidence="2" type="ORF">WI41_28320</name>
</gene>
<evidence type="ECO:0000313" key="3">
    <source>
        <dbReference type="Proteomes" id="UP000056450"/>
    </source>
</evidence>
<comment type="caution">
    <text evidence="2">The sequence shown here is derived from an EMBL/GenBank/DDBJ whole genome shotgun (WGS) entry which is preliminary data.</text>
</comment>
<name>A0AAP1G7Y5_9BURK</name>
<evidence type="ECO:0000313" key="2">
    <source>
        <dbReference type="EMBL" id="KUZ98391.1"/>
    </source>
</evidence>
<dbReference type="AlphaFoldDB" id="A0AAP1G7Y5"/>
<dbReference type="EMBL" id="LOTQ01000056">
    <property type="protein sequence ID" value="KUZ98391.1"/>
    <property type="molecule type" value="Genomic_DNA"/>
</dbReference>
<feature type="region of interest" description="Disordered" evidence="1">
    <location>
        <begin position="26"/>
        <end position="52"/>
    </location>
</feature>
<reference evidence="2 3" key="1">
    <citation type="submission" date="2015-11" db="EMBL/GenBank/DDBJ databases">
        <title>Expanding the genomic diversity of Burkholderia species for the development of highly accurate diagnostics.</title>
        <authorList>
            <person name="Sahl J."/>
            <person name="Keim P."/>
            <person name="Wagner D."/>
        </authorList>
    </citation>
    <scope>NUCLEOTIDE SEQUENCE [LARGE SCALE GENOMIC DNA]</scope>
    <source>
        <strain evidence="2 3">RF32-BP12</strain>
    </source>
</reference>
<organism evidence="2 3">
    <name type="scientific">Burkholderia latens</name>
    <dbReference type="NCBI Taxonomy" id="488446"/>
    <lineage>
        <taxon>Bacteria</taxon>
        <taxon>Pseudomonadati</taxon>
        <taxon>Pseudomonadota</taxon>
        <taxon>Betaproteobacteria</taxon>
        <taxon>Burkholderiales</taxon>
        <taxon>Burkholderiaceae</taxon>
        <taxon>Burkholderia</taxon>
        <taxon>Burkholderia cepacia complex</taxon>
    </lineage>
</organism>
<accession>A0AAP1G7Y5</accession>
<dbReference type="Proteomes" id="UP000056450">
    <property type="component" value="Unassembled WGS sequence"/>
</dbReference>
<sequence length="65" mass="7066">MLLHAWLALPDTRRCAAQSIRALRPPVSAPLRTKRQPQQSARGPRRAARGGALEALRARLGSASK</sequence>